<gene>
    <name evidence="6" type="ORF">PEVE_00027387</name>
</gene>
<dbReference type="Proteomes" id="UP001159427">
    <property type="component" value="Unassembled WGS sequence"/>
</dbReference>
<dbReference type="InterPro" id="IPR008929">
    <property type="entry name" value="Chondroitin_lyas"/>
</dbReference>
<dbReference type="PANTHER" id="PTHR37322:SF3">
    <property type="entry name" value="CHONDROITIN SULFATE ABC EXOLYASE"/>
    <property type="match status" value="1"/>
</dbReference>
<dbReference type="InterPro" id="IPR015177">
    <property type="entry name" value="Lyase_catalyt"/>
</dbReference>
<dbReference type="InterPro" id="IPR003159">
    <property type="entry name" value="Lyase_8_central_dom"/>
</dbReference>
<dbReference type="SUPFAM" id="SSF49785">
    <property type="entry name" value="Galactose-binding domain-like"/>
    <property type="match status" value="1"/>
</dbReference>
<keyword evidence="2" id="KW-0456">Lyase</keyword>
<dbReference type="PANTHER" id="PTHR37322">
    <property type="match status" value="1"/>
</dbReference>
<sequence length="1125" mass="125169">MAFNAPSSTLERSSTHYKDGTHSMKWTWTSGNEFTHTISPQISGSERSRGGIKLWLYNPYKRAAGEHLTVSFSNSAKTVSQFNITLNFKGWRAVWVSYDEGLLNGRANMNSMKITAPTTSETTHPLYFDLIRLVGNLARQSRDKVVPTLDPDLYSPNNFWQQTYRWSQATPTAIDTGTTPSMEQISNLTLIEKRLDNWFVKQSQASVNFTGNVQKRWNSLQGDVNDALTKFASLNVVNNTDGIITGTPLYSDESEYDDEKFGYVVEKVLLPLALDYHVRSRTNDVDAVASAEVTNLNGDTSVFNAAVKRIAGGNSGEQQTFTTALGATTPYSAMKVKEAISTLNAKRKQRLMLLLDYIEDQGFTEGSAIGSLDHEMNNAGAGYMNSVYLLKEVLQEAGKKENYVATMKWYNEFGEVYQDPFEYAGTTADRMRTISFWRLFAVLMMPSSTTAEQQAKIRDMEALLRWYANALSPNEGFAGVLKPDFLGFHHNSYYASAYTPHAVHKGALIQYLLSGTTFALGAETMQNIKKGLEIMRVVSVKYSSPNSVGGRFPGFTRAILAKNFPGFAYYAAIAPNFNSDGSLGEIVAIDSKNVKPFLRLFDTSESSVNDYLADGTIFTSIYYLNSLGSINIMEEIKSKAMTMSIEAEASPKGLWALNYGAFVVHRRFDWAVSVKGFNSFVWDFEASGNQNVYGIYQSHGALLVANSEASLKTLDIDNGWDWTRHPGTTTIKLPLADLVSGNRRYYQPKKLAGGVRLVGSGDYSTGMFSMEFSQPDYDWDDGAYQNNIEFTFKKSVFFADNLTICLGSGISSSGSNSHITQTSLFQVKLLDSNNPSSIRINDSSHSLNTDVTREPSFFDGTLPASLYDVNGNGYYIPKANEQGLNVKISLQTSRDNRGRKDTSARYATAWLDHGVNPTNKGYEYAIIVGTKPSTIQLFPGQQAGQFVASGFPPVYEVIHKDNKAHAVKINDCPRKNDTQWGYAFFDKSVRTPGPIRRVTKHPCLVMFEEDDEDNVYVSVSYPNLNFNISEPLTIGSRVNAQQRFYSVSMSEDIEVFFPKDVEVSIGDVRVNGKIVPQGERGNHVEAIPRGMDPARTTSRRIKFKGLSKGFSKEVKLRRPSAQAKK</sequence>
<dbReference type="SUPFAM" id="SSF48230">
    <property type="entry name" value="Chondroitin AC/alginate lyase"/>
    <property type="match status" value="1"/>
</dbReference>
<comment type="similarity">
    <text evidence="1">Belongs to the polysaccharide lyase 8 family.</text>
</comment>
<dbReference type="Gene3D" id="2.60.220.10">
    <property type="entry name" value="Polysaccharide lyase family 8-like, C-terminal"/>
    <property type="match status" value="1"/>
</dbReference>
<dbReference type="EMBL" id="CALNXI010000376">
    <property type="protein sequence ID" value="CAH3025868.1"/>
    <property type="molecule type" value="Genomic_DNA"/>
</dbReference>
<dbReference type="SUPFAM" id="SSF49863">
    <property type="entry name" value="Hyaluronate lyase-like, C-terminal domain"/>
    <property type="match status" value="1"/>
</dbReference>
<dbReference type="Gene3D" id="2.60.120.430">
    <property type="entry name" value="Galactose-binding lectin"/>
    <property type="match status" value="1"/>
</dbReference>
<dbReference type="Pfam" id="PF02278">
    <property type="entry name" value="Lyase_8"/>
    <property type="match status" value="1"/>
</dbReference>
<dbReference type="Pfam" id="PF09093">
    <property type="entry name" value="Lyase_catalyt"/>
    <property type="match status" value="1"/>
</dbReference>
<dbReference type="InterPro" id="IPR008979">
    <property type="entry name" value="Galactose-bd-like_sf"/>
</dbReference>
<dbReference type="InterPro" id="IPR011013">
    <property type="entry name" value="Gal_mutarotase_sf_dom"/>
</dbReference>
<dbReference type="InterPro" id="IPR039174">
    <property type="entry name" value="Chondroitin_ABC_lyase"/>
</dbReference>
<evidence type="ECO:0000313" key="7">
    <source>
        <dbReference type="Proteomes" id="UP001159427"/>
    </source>
</evidence>
<feature type="domain" description="Lyase catalytic" evidence="5">
    <location>
        <begin position="345"/>
        <end position="569"/>
    </location>
</feature>
<evidence type="ECO:0008006" key="8">
    <source>
        <dbReference type="Google" id="ProtNLM"/>
    </source>
</evidence>
<comment type="caution">
    <text evidence="6">The sequence shown here is derived from an EMBL/GenBank/DDBJ whole genome shotgun (WGS) entry which is preliminary data.</text>
</comment>
<dbReference type="Pfam" id="PF09092">
    <property type="entry name" value="Lyase_N"/>
    <property type="match status" value="1"/>
</dbReference>
<dbReference type="InterPro" id="IPR014718">
    <property type="entry name" value="GH-type_carb-bd"/>
</dbReference>
<dbReference type="InterPro" id="IPR011071">
    <property type="entry name" value="Lyase_8-like_C"/>
</dbReference>
<dbReference type="SUPFAM" id="SSF74650">
    <property type="entry name" value="Galactose mutarotase-like"/>
    <property type="match status" value="1"/>
</dbReference>
<evidence type="ECO:0000313" key="6">
    <source>
        <dbReference type="EMBL" id="CAH3025868.1"/>
    </source>
</evidence>
<keyword evidence="7" id="KW-1185">Reference proteome</keyword>
<evidence type="ECO:0000256" key="2">
    <source>
        <dbReference type="ARBA" id="ARBA00023239"/>
    </source>
</evidence>
<evidence type="ECO:0000259" key="5">
    <source>
        <dbReference type="Pfam" id="PF09093"/>
    </source>
</evidence>
<evidence type="ECO:0000256" key="1">
    <source>
        <dbReference type="ARBA" id="ARBA00006699"/>
    </source>
</evidence>
<organism evidence="6 7">
    <name type="scientific">Porites evermanni</name>
    <dbReference type="NCBI Taxonomy" id="104178"/>
    <lineage>
        <taxon>Eukaryota</taxon>
        <taxon>Metazoa</taxon>
        <taxon>Cnidaria</taxon>
        <taxon>Anthozoa</taxon>
        <taxon>Hexacorallia</taxon>
        <taxon>Scleractinia</taxon>
        <taxon>Fungiina</taxon>
        <taxon>Poritidae</taxon>
        <taxon>Porites</taxon>
    </lineage>
</organism>
<reference evidence="6 7" key="1">
    <citation type="submission" date="2022-05" db="EMBL/GenBank/DDBJ databases">
        <authorList>
            <consortium name="Genoscope - CEA"/>
            <person name="William W."/>
        </authorList>
    </citation>
    <scope>NUCLEOTIDE SEQUENCE [LARGE SCALE GENOMIC DNA]</scope>
</reference>
<proteinExistence type="inferred from homology"/>
<feature type="domain" description="Lyase N-terminal" evidence="4">
    <location>
        <begin position="7"/>
        <end position="145"/>
    </location>
</feature>
<protein>
    <recommendedName>
        <fullName evidence="8">Chondroitin sulfate ABC lyase</fullName>
    </recommendedName>
</protein>
<dbReference type="Gene3D" id="1.50.10.100">
    <property type="entry name" value="Chondroitin AC/alginate lyase"/>
    <property type="match status" value="1"/>
</dbReference>
<name>A0ABN8MFF3_9CNID</name>
<accession>A0ABN8MFF3</accession>
<feature type="domain" description="Polysaccharide lyase family 8 central" evidence="3">
    <location>
        <begin position="662"/>
        <end position="929"/>
    </location>
</feature>
<evidence type="ECO:0000259" key="4">
    <source>
        <dbReference type="Pfam" id="PF09092"/>
    </source>
</evidence>
<evidence type="ECO:0000259" key="3">
    <source>
        <dbReference type="Pfam" id="PF02278"/>
    </source>
</evidence>
<dbReference type="Gene3D" id="2.70.98.10">
    <property type="match status" value="1"/>
</dbReference>
<dbReference type="InterPro" id="IPR015176">
    <property type="entry name" value="Lyase_N"/>
</dbReference>